<dbReference type="GO" id="GO:0019239">
    <property type="term" value="F:deaminase activity"/>
    <property type="evidence" value="ECO:0007669"/>
    <property type="project" value="TreeGrafter"/>
</dbReference>
<reference evidence="3" key="2">
    <citation type="submission" date="2011-01" db="EMBL/GenBank/DDBJ databases">
        <title>The complete genome of Deinococcus maricopensis DSM 21211.</title>
        <authorList>
            <consortium name="US DOE Joint Genome Institute (JGI-PGF)"/>
            <person name="Lucas S."/>
            <person name="Copeland A."/>
            <person name="Lapidus A."/>
            <person name="Goodwin L."/>
            <person name="Pitluck S."/>
            <person name="Kyrpides N."/>
            <person name="Mavromatis K."/>
            <person name="Pagani I."/>
            <person name="Ivanova N."/>
            <person name="Ovchinnikova G."/>
            <person name="Zeytun A."/>
            <person name="Detter J.C."/>
            <person name="Han C."/>
            <person name="Land M."/>
            <person name="Hauser L."/>
            <person name="Markowitz V."/>
            <person name="Cheng J.-F."/>
            <person name="Hugenholtz P."/>
            <person name="Woyke T."/>
            <person name="Wu D."/>
            <person name="Pukall R."/>
            <person name="Gehrich-Schroeter G."/>
            <person name="Brambilla E."/>
            <person name="Klenk H.-P."/>
            <person name="Eisen J.A."/>
        </authorList>
    </citation>
    <scope>NUCLEOTIDE SEQUENCE [LARGE SCALE GENOMIC DNA]</scope>
    <source>
        <strain evidence="3">DSM 21211 / LMG 22137 / NRRL B-23946 / LB-34</strain>
    </source>
</reference>
<dbReference type="EMBL" id="CP002454">
    <property type="protein sequence ID" value="ADV68913.1"/>
    <property type="molecule type" value="Genomic_DNA"/>
</dbReference>
<protein>
    <submittedName>
        <fullName evidence="2">Endoribonuclease L-PSP</fullName>
    </submittedName>
</protein>
<dbReference type="RefSeq" id="WP_013558416.1">
    <property type="nucleotide sequence ID" value="NC_014958.1"/>
</dbReference>
<evidence type="ECO:0000256" key="1">
    <source>
        <dbReference type="ARBA" id="ARBA00010552"/>
    </source>
</evidence>
<dbReference type="HOGENOM" id="CLU_100715_7_3_0"/>
<dbReference type="Pfam" id="PF01042">
    <property type="entry name" value="Ribonuc_L-PSP"/>
    <property type="match status" value="1"/>
</dbReference>
<dbReference type="NCBIfam" id="TIGR00004">
    <property type="entry name" value="Rid family detoxifying hydrolase"/>
    <property type="match status" value="1"/>
</dbReference>
<dbReference type="PROSITE" id="PS01094">
    <property type="entry name" value="UPF0076"/>
    <property type="match status" value="1"/>
</dbReference>
<accession>E8U4P8</accession>
<keyword evidence="3" id="KW-1185">Reference proteome</keyword>
<dbReference type="PANTHER" id="PTHR11803:SF39">
    <property type="entry name" value="2-IMINOBUTANOATE_2-IMINOPROPANOATE DEAMINASE"/>
    <property type="match status" value="1"/>
</dbReference>
<evidence type="ECO:0000313" key="3">
    <source>
        <dbReference type="Proteomes" id="UP000008635"/>
    </source>
</evidence>
<comment type="similarity">
    <text evidence="1">Belongs to the RutC family.</text>
</comment>
<dbReference type="AlphaFoldDB" id="E8U4P8"/>
<gene>
    <name evidence="2" type="ordered locus">Deima_3286</name>
</gene>
<proteinExistence type="inferred from homology"/>
<dbReference type="GO" id="GO:0005829">
    <property type="term" value="C:cytosol"/>
    <property type="evidence" value="ECO:0007669"/>
    <property type="project" value="TreeGrafter"/>
</dbReference>
<evidence type="ECO:0000313" key="2">
    <source>
        <dbReference type="EMBL" id="ADV68913.1"/>
    </source>
</evidence>
<dbReference type="SUPFAM" id="SSF55298">
    <property type="entry name" value="YjgF-like"/>
    <property type="match status" value="1"/>
</dbReference>
<dbReference type="PANTHER" id="PTHR11803">
    <property type="entry name" value="2-IMINOBUTANOATE/2-IMINOPROPANOATE DEAMINASE RIDA"/>
    <property type="match status" value="1"/>
</dbReference>
<dbReference type="STRING" id="709986.Deima_3286"/>
<dbReference type="InterPro" id="IPR035959">
    <property type="entry name" value="RutC-like_sf"/>
</dbReference>
<dbReference type="InterPro" id="IPR006056">
    <property type="entry name" value="RidA"/>
</dbReference>
<dbReference type="Proteomes" id="UP000008635">
    <property type="component" value="Chromosome"/>
</dbReference>
<dbReference type="OrthoDB" id="9803101at2"/>
<organism evidence="2 3">
    <name type="scientific">Deinococcus maricopensis (strain DSM 21211 / LMG 22137 / NRRL B-23946 / LB-34)</name>
    <dbReference type="NCBI Taxonomy" id="709986"/>
    <lineage>
        <taxon>Bacteria</taxon>
        <taxon>Thermotogati</taxon>
        <taxon>Deinococcota</taxon>
        <taxon>Deinococci</taxon>
        <taxon>Deinococcales</taxon>
        <taxon>Deinococcaceae</taxon>
        <taxon>Deinococcus</taxon>
    </lineage>
</organism>
<dbReference type="KEGG" id="dmr:Deima_3286"/>
<dbReference type="eggNOG" id="COG0251">
    <property type="taxonomic scope" value="Bacteria"/>
</dbReference>
<dbReference type="InterPro" id="IPR006175">
    <property type="entry name" value="YjgF/YER057c/UK114"/>
</dbReference>
<dbReference type="CDD" id="cd00448">
    <property type="entry name" value="YjgF_YER057c_UK114_family"/>
    <property type="match status" value="1"/>
</dbReference>
<name>E8U4P8_DEIML</name>
<dbReference type="FunFam" id="3.30.1330.40:FF:000001">
    <property type="entry name" value="L-PSP family endoribonuclease"/>
    <property type="match status" value="1"/>
</dbReference>
<dbReference type="Gene3D" id="3.30.1330.40">
    <property type="entry name" value="RutC-like"/>
    <property type="match status" value="1"/>
</dbReference>
<dbReference type="InterPro" id="IPR019897">
    <property type="entry name" value="RidA_CS"/>
</dbReference>
<reference evidence="2 3" key="1">
    <citation type="journal article" date="2011" name="Stand. Genomic Sci.">
        <title>Complete genome sequence of Deinococcus maricopensis type strain (LB-34).</title>
        <authorList>
            <person name="Pukall R."/>
            <person name="Zeytun A."/>
            <person name="Lucas S."/>
            <person name="Lapidus A."/>
            <person name="Hammon N."/>
            <person name="Deshpande S."/>
            <person name="Nolan M."/>
            <person name="Cheng J.F."/>
            <person name="Pitluck S."/>
            <person name="Liolios K."/>
            <person name="Pagani I."/>
            <person name="Mikhailova N."/>
            <person name="Ivanova N."/>
            <person name="Mavromatis K."/>
            <person name="Pati A."/>
            <person name="Tapia R."/>
            <person name="Han C."/>
            <person name="Goodwin L."/>
            <person name="Chen A."/>
            <person name="Palaniappan K."/>
            <person name="Land M."/>
            <person name="Hauser L."/>
            <person name="Chang Y.J."/>
            <person name="Jeffries C.D."/>
            <person name="Brambilla E.M."/>
            <person name="Rohde M."/>
            <person name="Goker M."/>
            <person name="Detter J.C."/>
            <person name="Woyke T."/>
            <person name="Bristow J."/>
            <person name="Eisen J.A."/>
            <person name="Markowitz V."/>
            <person name="Hugenholtz P."/>
            <person name="Kyrpides N.C."/>
            <person name="Klenk H.P."/>
        </authorList>
    </citation>
    <scope>NUCLEOTIDE SEQUENCE [LARGE SCALE GENOMIC DNA]</scope>
    <source>
        <strain evidence="3">DSM 21211 / LMG 22137 / NRRL B-23946 / LB-34</strain>
    </source>
</reference>
<sequence length="125" mass="13271">MKDAIQTPHAPAAIGPYSQAVIAGGLVYTSGQIPLTPDGMLVEGGVDAQARQVFTNLRAVLAAAGTDFARVVKATVFLADMNDFPVVNAVYAEHFAEPYPARSTVQVARLPRDVLVEIEVIAELH</sequence>